<evidence type="ECO:0000313" key="1">
    <source>
        <dbReference type="EMBL" id="KNC81665.1"/>
    </source>
</evidence>
<protein>
    <submittedName>
        <fullName evidence="1">Uncharacterized protein</fullName>
    </submittedName>
</protein>
<reference evidence="1 2" key="1">
    <citation type="submission" date="2011-02" db="EMBL/GenBank/DDBJ databases">
        <title>The Genome Sequence of Sphaeroforma arctica JP610.</title>
        <authorList>
            <consortium name="The Broad Institute Genome Sequencing Platform"/>
            <person name="Russ C."/>
            <person name="Cuomo C."/>
            <person name="Young S.K."/>
            <person name="Zeng Q."/>
            <person name="Gargeya S."/>
            <person name="Alvarado L."/>
            <person name="Berlin A."/>
            <person name="Chapman S.B."/>
            <person name="Chen Z."/>
            <person name="Freedman E."/>
            <person name="Gellesch M."/>
            <person name="Goldberg J."/>
            <person name="Griggs A."/>
            <person name="Gujja S."/>
            <person name="Heilman E."/>
            <person name="Heiman D."/>
            <person name="Howarth C."/>
            <person name="Mehta T."/>
            <person name="Neiman D."/>
            <person name="Pearson M."/>
            <person name="Roberts A."/>
            <person name="Saif S."/>
            <person name="Shea T."/>
            <person name="Shenoy N."/>
            <person name="Sisk P."/>
            <person name="Stolte C."/>
            <person name="Sykes S."/>
            <person name="White J."/>
            <person name="Yandava C."/>
            <person name="Burger G."/>
            <person name="Gray M.W."/>
            <person name="Holland P.W.H."/>
            <person name="King N."/>
            <person name="Lang F.B.F."/>
            <person name="Roger A.J."/>
            <person name="Ruiz-Trillo I."/>
            <person name="Haas B."/>
            <person name="Nusbaum C."/>
            <person name="Birren B."/>
        </authorList>
    </citation>
    <scope>NUCLEOTIDE SEQUENCE [LARGE SCALE GENOMIC DNA]</scope>
    <source>
        <strain evidence="1 2">JP610</strain>
    </source>
</reference>
<dbReference type="RefSeq" id="XP_014155567.1">
    <property type="nucleotide sequence ID" value="XM_014300092.1"/>
</dbReference>
<dbReference type="Proteomes" id="UP000054560">
    <property type="component" value="Unassembled WGS sequence"/>
</dbReference>
<evidence type="ECO:0000313" key="2">
    <source>
        <dbReference type="Proteomes" id="UP000054560"/>
    </source>
</evidence>
<keyword evidence="2" id="KW-1185">Reference proteome</keyword>
<dbReference type="EMBL" id="KQ242009">
    <property type="protein sequence ID" value="KNC81665.1"/>
    <property type="molecule type" value="Genomic_DNA"/>
</dbReference>
<proteinExistence type="predicted"/>
<dbReference type="GeneID" id="25906523"/>
<accession>A0A0L0FXV9</accession>
<sequence length="140" mass="16331">MKYTTRIAFPNCYPDEAVIDLGCFKKLKDNVPWKVFELYDNYDIKKFEGGEDDEEVYSENCGAPHNNSQCPNVSQATACESGECVHRSTDHDVTMYLCETLETGTKAILTEYSSMYYTEYPERFEELIRRNYSVEYFKTL</sequence>
<dbReference type="AlphaFoldDB" id="A0A0L0FXV9"/>
<name>A0A0L0FXV9_9EUKA</name>
<organism evidence="1 2">
    <name type="scientific">Sphaeroforma arctica JP610</name>
    <dbReference type="NCBI Taxonomy" id="667725"/>
    <lineage>
        <taxon>Eukaryota</taxon>
        <taxon>Ichthyosporea</taxon>
        <taxon>Ichthyophonida</taxon>
        <taxon>Sphaeroforma</taxon>
    </lineage>
</organism>
<gene>
    <name evidence="1" type="ORF">SARC_06019</name>
</gene>